<evidence type="ECO:0000256" key="5">
    <source>
        <dbReference type="ARBA" id="ARBA00023274"/>
    </source>
</evidence>
<evidence type="ECO:0000256" key="4">
    <source>
        <dbReference type="ARBA" id="ARBA00023128"/>
    </source>
</evidence>
<organism evidence="9 10">
    <name type="scientific">Torulaspora delbrueckii</name>
    <name type="common">Yeast</name>
    <name type="synonym">Candida colliculosa</name>
    <dbReference type="NCBI Taxonomy" id="4950"/>
    <lineage>
        <taxon>Eukaryota</taxon>
        <taxon>Fungi</taxon>
        <taxon>Dikarya</taxon>
        <taxon>Ascomycota</taxon>
        <taxon>Saccharomycotina</taxon>
        <taxon>Saccharomycetes</taxon>
        <taxon>Saccharomycetales</taxon>
        <taxon>Saccharomycetaceae</taxon>
        <taxon>Torulaspora</taxon>
    </lineage>
</organism>
<dbReference type="Pfam" id="PF00572">
    <property type="entry name" value="Ribosomal_L13"/>
    <property type="match status" value="1"/>
</dbReference>
<dbReference type="PIRSF" id="PIRSF002181">
    <property type="entry name" value="Ribosomal_L13"/>
    <property type="match status" value="1"/>
</dbReference>
<protein>
    <recommendedName>
        <fullName evidence="7">Large ribosomal subunit protein uL13m</fullName>
    </recommendedName>
</protein>
<reference evidence="9 10" key="1">
    <citation type="journal article" date="2011" name="Proc. Natl. Acad. Sci. U.S.A.">
        <title>Evolutionary erosion of yeast sex chromosomes by mating-type switching accidents.</title>
        <authorList>
            <person name="Gordon J.L."/>
            <person name="Armisen D."/>
            <person name="Proux-Wera E."/>
            <person name="Oheigeartaigh S.S."/>
            <person name="Byrne K.P."/>
            <person name="Wolfe K.H."/>
        </authorList>
    </citation>
    <scope>NUCLEOTIDE SEQUENCE [LARGE SCALE GENOMIC DNA]</scope>
    <source>
        <strain evidence="10">ATCC 10662 / CBS 1146 / NBRC 0425 / NCYC 2629 / NRRL Y-866</strain>
    </source>
</reference>
<dbReference type="GO" id="GO:0003735">
    <property type="term" value="F:structural constituent of ribosome"/>
    <property type="evidence" value="ECO:0007669"/>
    <property type="project" value="EnsemblFungi"/>
</dbReference>
<dbReference type="PANTHER" id="PTHR11545">
    <property type="entry name" value="RIBOSOMAL PROTEIN L13"/>
    <property type="match status" value="1"/>
</dbReference>
<evidence type="ECO:0000256" key="1">
    <source>
        <dbReference type="ARBA" id="ARBA00004173"/>
    </source>
</evidence>
<dbReference type="HAMAP" id="MF_01366">
    <property type="entry name" value="Ribosomal_uL13"/>
    <property type="match status" value="1"/>
</dbReference>
<dbReference type="HOGENOM" id="CLU_082184_1_1_1"/>
<dbReference type="Gene3D" id="3.90.1180.10">
    <property type="entry name" value="Ribosomal protein L13"/>
    <property type="match status" value="1"/>
</dbReference>
<dbReference type="STRING" id="1076872.G8ZM48"/>
<dbReference type="InterPro" id="IPR023563">
    <property type="entry name" value="Ribosomal_uL13_CS"/>
</dbReference>
<dbReference type="EMBL" id="HE616742">
    <property type="protein sequence ID" value="CCE89692.1"/>
    <property type="molecule type" value="Genomic_DNA"/>
</dbReference>
<gene>
    <name evidence="9" type="primary">TDEL0A03600</name>
    <name evidence="9" type="ORF">TDEL_0A03600</name>
</gene>
<dbReference type="CDD" id="cd00392">
    <property type="entry name" value="Ribosomal_L13"/>
    <property type="match status" value="1"/>
</dbReference>
<dbReference type="FunFam" id="3.90.1180.10:FF:000007">
    <property type="entry name" value="50S ribosomal protein L13"/>
    <property type="match status" value="1"/>
</dbReference>
<dbReference type="Proteomes" id="UP000005627">
    <property type="component" value="Chromosome 1"/>
</dbReference>
<sequence>MSQKVGHSSLAFARLWHHVDLARDKRTLGRLASAIAITLIGKHKPVYHQSQDCGDYVVVSNCQRLRVTGKKLEQKTYWSHSSKPGHLKLRTMEKVVADKGFGEILKKAVSGMLPKNKLRKPRLERLKVFDGADHPYKQNITAFVYDQPYVQSKLKQLKASEEVK</sequence>
<evidence type="ECO:0000256" key="7">
    <source>
        <dbReference type="ARBA" id="ARBA00068950"/>
    </source>
</evidence>
<dbReference type="InterPro" id="IPR005822">
    <property type="entry name" value="Ribosomal_uL13"/>
</dbReference>
<dbReference type="InterPro" id="IPR005823">
    <property type="entry name" value="Ribosomal_uL13_bac-type"/>
</dbReference>
<accession>G8ZM48</accession>
<dbReference type="GO" id="GO:0005762">
    <property type="term" value="C:mitochondrial large ribosomal subunit"/>
    <property type="evidence" value="ECO:0007669"/>
    <property type="project" value="EnsemblFungi"/>
</dbReference>
<dbReference type="KEGG" id="tdl:TDEL_0A03600"/>
<evidence type="ECO:0000256" key="2">
    <source>
        <dbReference type="ARBA" id="ARBA00006227"/>
    </source>
</evidence>
<comment type="similarity">
    <text evidence="2 8">Belongs to the universal ribosomal protein uL13 family.</text>
</comment>
<evidence type="ECO:0000256" key="3">
    <source>
        <dbReference type="ARBA" id="ARBA00022980"/>
    </source>
</evidence>
<keyword evidence="10" id="KW-1185">Reference proteome</keyword>
<dbReference type="InParanoid" id="G8ZM48"/>
<evidence type="ECO:0000313" key="9">
    <source>
        <dbReference type="EMBL" id="CCE89692.1"/>
    </source>
</evidence>
<dbReference type="eggNOG" id="KOG3203">
    <property type="taxonomic scope" value="Eukaryota"/>
</dbReference>
<dbReference type="AlphaFoldDB" id="G8ZM48"/>
<dbReference type="RefSeq" id="XP_003678903.1">
    <property type="nucleotide sequence ID" value="XM_003678855.1"/>
</dbReference>
<dbReference type="GO" id="GO:0003729">
    <property type="term" value="F:mRNA binding"/>
    <property type="evidence" value="ECO:0007669"/>
    <property type="project" value="TreeGrafter"/>
</dbReference>
<dbReference type="GO" id="GO:0017148">
    <property type="term" value="P:negative regulation of translation"/>
    <property type="evidence" value="ECO:0007669"/>
    <property type="project" value="TreeGrafter"/>
</dbReference>
<dbReference type="GO" id="GO:0006412">
    <property type="term" value="P:translation"/>
    <property type="evidence" value="ECO:0007669"/>
    <property type="project" value="InterPro"/>
</dbReference>
<evidence type="ECO:0000256" key="6">
    <source>
        <dbReference type="ARBA" id="ARBA00037226"/>
    </source>
</evidence>
<keyword evidence="3 8" id="KW-0689">Ribosomal protein</keyword>
<dbReference type="NCBIfam" id="TIGR01066">
    <property type="entry name" value="rplM_bact"/>
    <property type="match status" value="1"/>
</dbReference>
<comment type="function">
    <text evidence="6">Component of the mitochondrial ribosome (mitoribosome), a dedicated translation machinery responsible for the synthesis of mitochondrial genome-encoded proteins, including at least some of the essential transmembrane subunits of the mitochondrial respiratory chain. The mitoribosomes are attached to the mitochondrial inner membrane and translation products are cotranslationally integrated into the membrane.</text>
</comment>
<proteinExistence type="inferred from homology"/>
<dbReference type="OrthoDB" id="274622at2759"/>
<dbReference type="SUPFAM" id="SSF52161">
    <property type="entry name" value="Ribosomal protein L13"/>
    <property type="match status" value="1"/>
</dbReference>
<dbReference type="GeneID" id="11502640"/>
<comment type="subcellular location">
    <subcellularLocation>
        <location evidence="1">Mitochondrion</location>
    </subcellularLocation>
</comment>
<evidence type="ECO:0000313" key="10">
    <source>
        <dbReference type="Proteomes" id="UP000005627"/>
    </source>
</evidence>
<dbReference type="PROSITE" id="PS00783">
    <property type="entry name" value="RIBOSOMAL_L13"/>
    <property type="match status" value="1"/>
</dbReference>
<evidence type="ECO:0000256" key="8">
    <source>
        <dbReference type="RuleBase" id="RU003877"/>
    </source>
</evidence>
<dbReference type="InterPro" id="IPR036899">
    <property type="entry name" value="Ribosomal_uL13_sf"/>
</dbReference>
<keyword evidence="5 8" id="KW-0687">Ribonucleoprotein</keyword>
<dbReference type="PANTHER" id="PTHR11545:SF2">
    <property type="entry name" value="LARGE RIBOSOMAL SUBUNIT PROTEIN UL13M"/>
    <property type="match status" value="1"/>
</dbReference>
<name>G8ZM48_TORDE</name>
<dbReference type="FunCoup" id="G8ZM48">
    <property type="interactions" value="797"/>
</dbReference>
<keyword evidence="4" id="KW-0496">Mitochondrion</keyword>